<sequence length="160" mass="17179">MTAGFEAPFGGKKHFFRLPLEGLQELQAACNAGPATILARLMSAQPQAANIKRPNVDDYQLGAEDPDFLADWNTYSLVRGIGGDWRVEDVRETIRLGLIGAGMTPTDAFIAVSRYVDQTEKYPLIDNVGIAAGILHHALTAPAGENPGKAKAEETTIATE</sequence>
<dbReference type="InterPro" id="IPR021791">
    <property type="entry name" value="Phage_TAC_11"/>
</dbReference>
<dbReference type="RefSeq" id="WP_137086732.1">
    <property type="nucleotide sequence ID" value="NZ_CP039908.1"/>
</dbReference>
<dbReference type="Pfam" id="PF11836">
    <property type="entry name" value="Phage_TAC_11"/>
    <property type="match status" value="1"/>
</dbReference>
<gene>
    <name evidence="1" type="ORF">CFBP6624_17695</name>
</gene>
<protein>
    <submittedName>
        <fullName evidence="1">Gene transfer agent family protein</fullName>
    </submittedName>
</protein>
<dbReference type="AlphaFoldDB" id="A0AAE6BP46"/>
<evidence type="ECO:0000313" key="2">
    <source>
        <dbReference type="Proteomes" id="UP000298646"/>
    </source>
</evidence>
<evidence type="ECO:0000313" key="1">
    <source>
        <dbReference type="EMBL" id="QCM02049.1"/>
    </source>
</evidence>
<accession>A0AAE6BP46</accession>
<dbReference type="EMBL" id="CP039908">
    <property type="protein sequence ID" value="QCM02049.1"/>
    <property type="molecule type" value="Genomic_DNA"/>
</dbReference>
<reference evidence="1 2" key="1">
    <citation type="submission" date="2019-04" db="EMBL/GenBank/DDBJ databases">
        <title>Complete genome sequence of Agrobacterium tumefaciens CFBP6624.</title>
        <authorList>
            <person name="Haryono M."/>
            <person name="Lin Y.-C."/>
            <person name="Lai E.-M."/>
            <person name="Kuo C.-H."/>
        </authorList>
    </citation>
    <scope>NUCLEOTIDE SEQUENCE [LARGE SCALE GENOMIC DNA]</scope>
    <source>
        <strain evidence="1 2">CFBP6624</strain>
    </source>
</reference>
<name>A0AAE6BP46_AGRTU</name>
<organism evidence="1 2">
    <name type="scientific">Agrobacterium tumefaciens</name>
    <dbReference type="NCBI Taxonomy" id="358"/>
    <lineage>
        <taxon>Bacteria</taxon>
        <taxon>Pseudomonadati</taxon>
        <taxon>Pseudomonadota</taxon>
        <taxon>Alphaproteobacteria</taxon>
        <taxon>Hyphomicrobiales</taxon>
        <taxon>Rhizobiaceae</taxon>
        <taxon>Rhizobium/Agrobacterium group</taxon>
        <taxon>Agrobacterium</taxon>
        <taxon>Agrobacterium tumefaciens complex</taxon>
    </lineage>
</organism>
<dbReference type="Proteomes" id="UP000298646">
    <property type="component" value="Chromosome linear"/>
</dbReference>
<proteinExistence type="predicted"/>